<keyword evidence="3" id="KW-0997">Cell inner membrane</keyword>
<keyword evidence="5 9" id="KW-1133">Transmembrane helix</keyword>
<dbReference type="RefSeq" id="WP_246127333.1">
    <property type="nucleotide sequence ID" value="NZ_BIFH01000052.1"/>
</dbReference>
<gene>
    <name evidence="12" type="ORF">EHYA_09530</name>
</gene>
<feature type="transmembrane region" description="Helical" evidence="9">
    <location>
        <begin position="342"/>
        <end position="360"/>
    </location>
</feature>
<feature type="region of interest" description="Disordered" evidence="8">
    <location>
        <begin position="478"/>
        <end position="499"/>
    </location>
</feature>
<comment type="subcellular location">
    <subcellularLocation>
        <location evidence="1">Cell membrane</location>
        <topology evidence="1">Multi-pass membrane protein</topology>
    </subcellularLocation>
</comment>
<feature type="region of interest" description="Disordered" evidence="8">
    <location>
        <begin position="1"/>
        <end position="44"/>
    </location>
</feature>
<protein>
    <submittedName>
        <fullName evidence="12">Membrane protein</fullName>
    </submittedName>
</protein>
<feature type="transmembrane region" description="Helical" evidence="9">
    <location>
        <begin position="191"/>
        <end position="207"/>
    </location>
</feature>
<dbReference type="AlphaFoldDB" id="A0A401Z4K6"/>
<evidence type="ECO:0000256" key="6">
    <source>
        <dbReference type="ARBA" id="ARBA00023136"/>
    </source>
</evidence>
<dbReference type="InterPro" id="IPR010619">
    <property type="entry name" value="ThrE-like_N"/>
</dbReference>
<feature type="transmembrane region" description="Helical" evidence="9">
    <location>
        <begin position="417"/>
        <end position="436"/>
    </location>
</feature>
<name>A0A401Z4K6_9ACTN</name>
<comment type="caution">
    <text evidence="12">The sequence shown here is derived from an EMBL/GenBank/DDBJ whole genome shotgun (WGS) entry which is preliminary data.</text>
</comment>
<feature type="transmembrane region" description="Helical" evidence="9">
    <location>
        <begin position="365"/>
        <end position="384"/>
    </location>
</feature>
<reference evidence="12 13" key="1">
    <citation type="submission" date="2018-12" db="EMBL/GenBank/DDBJ databases">
        <title>Draft genome sequence of Embleya hyalina NBRC 13850T.</title>
        <authorList>
            <person name="Komaki H."/>
            <person name="Hosoyama A."/>
            <person name="Kimura A."/>
            <person name="Ichikawa N."/>
            <person name="Tamura T."/>
        </authorList>
    </citation>
    <scope>NUCLEOTIDE SEQUENCE [LARGE SCALE GENOMIC DNA]</scope>
    <source>
        <strain evidence="12 13">NBRC 13850</strain>
    </source>
</reference>
<dbReference type="GO" id="GO:0005886">
    <property type="term" value="C:plasma membrane"/>
    <property type="evidence" value="ECO:0007669"/>
    <property type="project" value="UniProtKB-SubCell"/>
</dbReference>
<evidence type="ECO:0000256" key="2">
    <source>
        <dbReference type="ARBA" id="ARBA00022475"/>
    </source>
</evidence>
<dbReference type="EMBL" id="BIFH01000052">
    <property type="protein sequence ID" value="GCE01756.1"/>
    <property type="molecule type" value="Genomic_DNA"/>
</dbReference>
<feature type="transmembrane region" description="Helical" evidence="9">
    <location>
        <begin position="390"/>
        <end position="410"/>
    </location>
</feature>
<dbReference type="GO" id="GO:0022857">
    <property type="term" value="F:transmembrane transporter activity"/>
    <property type="evidence" value="ECO:0007669"/>
    <property type="project" value="InterPro"/>
</dbReference>
<feature type="domain" description="Threonine/serine exporter-like N-terminal" evidence="10">
    <location>
        <begin position="80"/>
        <end position="321"/>
    </location>
</feature>
<dbReference type="InterPro" id="IPR024528">
    <property type="entry name" value="ThrE_2"/>
</dbReference>
<dbReference type="InterPro" id="IPR050539">
    <property type="entry name" value="ThrE_Dicarb/AminoAcid_Exp"/>
</dbReference>
<feature type="compositionally biased region" description="Basic and acidic residues" evidence="8">
    <location>
        <begin position="1"/>
        <end position="19"/>
    </location>
</feature>
<evidence type="ECO:0000256" key="3">
    <source>
        <dbReference type="ARBA" id="ARBA00022519"/>
    </source>
</evidence>
<feature type="transmembrane region" description="Helical" evidence="9">
    <location>
        <begin position="304"/>
        <end position="322"/>
    </location>
</feature>
<feature type="transmembrane region" description="Helical" evidence="9">
    <location>
        <begin position="456"/>
        <end position="478"/>
    </location>
</feature>
<dbReference type="Pfam" id="PF06738">
    <property type="entry name" value="ThrE"/>
    <property type="match status" value="1"/>
</dbReference>
<dbReference type="PANTHER" id="PTHR34390:SF1">
    <property type="entry name" value="SUCCINATE TRANSPORTER SUBUNIT YJJB-RELATED"/>
    <property type="match status" value="1"/>
</dbReference>
<keyword evidence="2" id="KW-1003">Cell membrane</keyword>
<feature type="transmembrane region" description="Helical" evidence="9">
    <location>
        <begin position="239"/>
        <end position="257"/>
    </location>
</feature>
<proteinExistence type="inferred from homology"/>
<feature type="domain" description="Threonine/Serine exporter ThrE" evidence="11">
    <location>
        <begin position="347"/>
        <end position="468"/>
    </location>
</feature>
<evidence type="ECO:0000256" key="7">
    <source>
        <dbReference type="ARBA" id="ARBA00034125"/>
    </source>
</evidence>
<keyword evidence="13" id="KW-1185">Reference proteome</keyword>
<evidence type="ECO:0000259" key="11">
    <source>
        <dbReference type="Pfam" id="PF12821"/>
    </source>
</evidence>
<evidence type="ECO:0000256" key="4">
    <source>
        <dbReference type="ARBA" id="ARBA00022692"/>
    </source>
</evidence>
<evidence type="ECO:0000256" key="8">
    <source>
        <dbReference type="SAM" id="MobiDB-lite"/>
    </source>
</evidence>
<dbReference type="Pfam" id="PF12821">
    <property type="entry name" value="ThrE_2"/>
    <property type="match status" value="1"/>
</dbReference>
<evidence type="ECO:0000256" key="5">
    <source>
        <dbReference type="ARBA" id="ARBA00022989"/>
    </source>
</evidence>
<dbReference type="Proteomes" id="UP000286931">
    <property type="component" value="Unassembled WGS sequence"/>
</dbReference>
<evidence type="ECO:0000259" key="10">
    <source>
        <dbReference type="Pfam" id="PF06738"/>
    </source>
</evidence>
<evidence type="ECO:0000313" key="12">
    <source>
        <dbReference type="EMBL" id="GCE01756.1"/>
    </source>
</evidence>
<evidence type="ECO:0000256" key="9">
    <source>
        <dbReference type="SAM" id="Phobius"/>
    </source>
</evidence>
<keyword evidence="4 9" id="KW-0812">Transmembrane</keyword>
<keyword evidence="6 9" id="KW-0472">Membrane</keyword>
<dbReference type="GO" id="GO:0015744">
    <property type="term" value="P:succinate transport"/>
    <property type="evidence" value="ECO:0007669"/>
    <property type="project" value="TreeGrafter"/>
</dbReference>
<evidence type="ECO:0000256" key="1">
    <source>
        <dbReference type="ARBA" id="ARBA00004651"/>
    </source>
</evidence>
<dbReference type="PANTHER" id="PTHR34390">
    <property type="entry name" value="UPF0442 PROTEIN YJJB-RELATED"/>
    <property type="match status" value="1"/>
</dbReference>
<organism evidence="12 13">
    <name type="scientific">Embleya hyalina</name>
    <dbReference type="NCBI Taxonomy" id="516124"/>
    <lineage>
        <taxon>Bacteria</taxon>
        <taxon>Bacillati</taxon>
        <taxon>Actinomycetota</taxon>
        <taxon>Actinomycetes</taxon>
        <taxon>Kitasatosporales</taxon>
        <taxon>Streptomycetaceae</taxon>
        <taxon>Embleya</taxon>
    </lineage>
</organism>
<evidence type="ECO:0000313" key="13">
    <source>
        <dbReference type="Proteomes" id="UP000286931"/>
    </source>
</evidence>
<comment type="similarity">
    <text evidence="7">Belongs to the ThrE exporter (TC 2.A.79) family.</text>
</comment>
<sequence length="499" mass="52667">MSEQHSRHEPEEPADEVGRARPGARAPWEPERSATPRSGASPWQDRLRTQLRFSGHTASIPIVPAPEKPEAGPSVPRVLDLALRTGELLLASGEGGEDVEAAMLGITDAYGLERCQPNVTFVAITLSYQPSLVEPPVTGERVVRRRAVDYTRLDEAHQLVEAITRSELTLEEAYHRLADIRRNRHPYPRPLLLLSAGLIAAFASVMVGGGPIVAVAACVAALIGERLAQLLAERGVPEFYQFVLASMPAAAITVVMIKLGAGINPYAVVTGGLFALLPGRALVAAVQDGLTGFYITAAARLLEVFYLIVGIIVGISIVLYIGDQVGVKFTVEGTFNLNGNPRFVQLLAAGAVSLTFAVLVQVRRVLLPMAAAGGAVGWAVFQVLREAGAAPVLATAVATGLLGLLGQLLARWHGTSALPYVIPAIGPMLPGSAMYQGMLGLALGHTDSGWRSLVNAASLALALAAGVNVGSEAARFVLPSPPPRTGREMRPASKRTRGF</sequence>
<accession>A0A401Z4K6</accession>